<evidence type="ECO:0000313" key="14">
    <source>
        <dbReference type="EMBL" id="MEG3185251.1"/>
    </source>
</evidence>
<comment type="similarity">
    <text evidence="5">In the N-terminal section; belongs to the TRAFAC class translation factor GTPase superfamily. Classic translation factor GTPase family. CysN/NodQ subfamily.</text>
</comment>
<dbReference type="InterPro" id="IPR000795">
    <property type="entry name" value="T_Tr_GTP-bd_dom"/>
</dbReference>
<evidence type="ECO:0000256" key="8">
    <source>
        <dbReference type="ARBA" id="ARBA00022741"/>
    </source>
</evidence>
<keyword evidence="8" id="KW-0547">Nucleotide-binding</keyword>
<dbReference type="Gene3D" id="3.40.50.300">
    <property type="entry name" value="P-loop containing nucleotide triphosphate hydrolases"/>
    <property type="match status" value="2"/>
</dbReference>
<dbReference type="InterPro" id="IPR059117">
    <property type="entry name" value="APS_kinase_dom"/>
</dbReference>
<dbReference type="SUPFAM" id="SSF50465">
    <property type="entry name" value="EF-Tu/eEF-1alpha/eIF2-gamma C-terminal domain"/>
    <property type="match status" value="1"/>
</dbReference>
<feature type="non-terminal residue" evidence="14">
    <location>
        <position position="576"/>
    </location>
</feature>
<evidence type="ECO:0000256" key="7">
    <source>
        <dbReference type="ARBA" id="ARBA00022695"/>
    </source>
</evidence>
<dbReference type="Proteomes" id="UP001355056">
    <property type="component" value="Unassembled WGS sequence"/>
</dbReference>
<evidence type="ECO:0000256" key="9">
    <source>
        <dbReference type="ARBA" id="ARBA00022840"/>
    </source>
</evidence>
<dbReference type="Pfam" id="PF01583">
    <property type="entry name" value="APS_kinase"/>
    <property type="match status" value="1"/>
</dbReference>
<dbReference type="Pfam" id="PF22594">
    <property type="entry name" value="GTP-eEF1A_C"/>
    <property type="match status" value="1"/>
</dbReference>
<dbReference type="Gene3D" id="2.40.30.10">
    <property type="entry name" value="Translation factors"/>
    <property type="match status" value="2"/>
</dbReference>
<dbReference type="NCBIfam" id="TIGR02034">
    <property type="entry name" value="CysN"/>
    <property type="match status" value="1"/>
</dbReference>
<dbReference type="InterPro" id="IPR044138">
    <property type="entry name" value="CysN_II"/>
</dbReference>
<keyword evidence="9" id="KW-0067">ATP-binding</keyword>
<dbReference type="CDD" id="cd02027">
    <property type="entry name" value="APSK"/>
    <property type="match status" value="1"/>
</dbReference>
<feature type="domain" description="Tr-type G" evidence="13">
    <location>
        <begin position="19"/>
        <end position="234"/>
    </location>
</feature>
<reference evidence="14 15" key="1">
    <citation type="journal article" date="2016" name="Int. J. Syst. Evol. Microbiol.">
        <title>Lysobacter erysipheiresistens sp. nov., an antagonist of powdery mildew, isolated from tobacco-cultivated soil.</title>
        <authorList>
            <person name="Xie B."/>
            <person name="Li T."/>
            <person name="Lin X."/>
            <person name="Wang C.J."/>
            <person name="Chen Y.J."/>
            <person name="Liu W.J."/>
            <person name="Zhao Z.W."/>
        </authorList>
    </citation>
    <scope>NUCLEOTIDE SEQUENCE [LARGE SCALE GENOMIC DNA]</scope>
    <source>
        <strain evidence="14 15">RS-LYSO-3</strain>
    </source>
</reference>
<evidence type="ECO:0000256" key="5">
    <source>
        <dbReference type="ARBA" id="ARBA00007237"/>
    </source>
</evidence>
<evidence type="ECO:0000256" key="4">
    <source>
        <dbReference type="ARBA" id="ARBA00005438"/>
    </source>
</evidence>
<keyword evidence="10" id="KW-0342">GTP-binding</keyword>
<dbReference type="PROSITE" id="PS51722">
    <property type="entry name" value="G_TR_2"/>
    <property type="match status" value="1"/>
</dbReference>
<organism evidence="14 15">
    <name type="scientific">Novilysobacter erysipheiresistens</name>
    <dbReference type="NCBI Taxonomy" id="1749332"/>
    <lineage>
        <taxon>Bacteria</taxon>
        <taxon>Pseudomonadati</taxon>
        <taxon>Pseudomonadota</taxon>
        <taxon>Gammaproteobacteria</taxon>
        <taxon>Lysobacterales</taxon>
        <taxon>Lysobacteraceae</taxon>
        <taxon>Novilysobacter</taxon>
    </lineage>
</organism>
<dbReference type="SUPFAM" id="SSF50447">
    <property type="entry name" value="Translation proteins"/>
    <property type="match status" value="1"/>
</dbReference>
<dbReference type="CDD" id="cd04095">
    <property type="entry name" value="CysN_NoDQ_III"/>
    <property type="match status" value="1"/>
</dbReference>
<dbReference type="NCBIfam" id="NF003013">
    <property type="entry name" value="PRK03846.1"/>
    <property type="match status" value="1"/>
</dbReference>
<comment type="pathway">
    <text evidence="3">Sulfur metabolism; hydrogen sulfide biosynthesis; sulfite from sulfate: step 2/3.</text>
</comment>
<dbReference type="HAMAP" id="MF_00062">
    <property type="entry name" value="Sulf_adenylyltr_sub1"/>
    <property type="match status" value="1"/>
</dbReference>
<dbReference type="GO" id="GO:0004781">
    <property type="term" value="F:sulfate adenylyltransferase (ATP) activity"/>
    <property type="evidence" value="ECO:0007669"/>
    <property type="project" value="UniProtKB-EC"/>
</dbReference>
<keyword evidence="7 14" id="KW-0548">Nucleotidyltransferase</keyword>
<evidence type="ECO:0000259" key="13">
    <source>
        <dbReference type="PROSITE" id="PS51722"/>
    </source>
</evidence>
<proteinExistence type="inferred from homology"/>
<dbReference type="InterPro" id="IPR009000">
    <property type="entry name" value="Transl_B-barrel_sf"/>
</dbReference>
<dbReference type="CDD" id="cd03695">
    <property type="entry name" value="CysN_NodQ_II"/>
    <property type="match status" value="1"/>
</dbReference>
<evidence type="ECO:0000256" key="3">
    <source>
        <dbReference type="ARBA" id="ARBA00004806"/>
    </source>
</evidence>
<accession>A0ABU7Z282</accession>
<comment type="catalytic activity">
    <reaction evidence="12">
        <text>sulfate + ATP + H(+) = adenosine 5'-phosphosulfate + diphosphate</text>
        <dbReference type="Rhea" id="RHEA:18133"/>
        <dbReference type="ChEBI" id="CHEBI:15378"/>
        <dbReference type="ChEBI" id="CHEBI:16189"/>
        <dbReference type="ChEBI" id="CHEBI:30616"/>
        <dbReference type="ChEBI" id="CHEBI:33019"/>
        <dbReference type="ChEBI" id="CHEBI:58243"/>
        <dbReference type="EC" id="2.7.7.4"/>
    </reaction>
</comment>
<comment type="catalytic activity">
    <reaction evidence="1">
        <text>adenosine 5'-phosphosulfate + ATP = 3'-phosphoadenylyl sulfate + ADP + H(+)</text>
        <dbReference type="Rhea" id="RHEA:24152"/>
        <dbReference type="ChEBI" id="CHEBI:15378"/>
        <dbReference type="ChEBI" id="CHEBI:30616"/>
        <dbReference type="ChEBI" id="CHEBI:58243"/>
        <dbReference type="ChEBI" id="CHEBI:58339"/>
        <dbReference type="ChEBI" id="CHEBI:456216"/>
        <dbReference type="EC" id="2.7.1.25"/>
    </reaction>
</comment>
<evidence type="ECO:0000256" key="10">
    <source>
        <dbReference type="ARBA" id="ARBA00023134"/>
    </source>
</evidence>
<comment type="caution">
    <text evidence="14">The sequence shown here is derived from an EMBL/GenBank/DDBJ whole genome shotgun (WGS) entry which is preliminary data.</text>
</comment>
<comment type="function">
    <text evidence="2">APS kinase catalyzes the synthesis of activated sulfate.</text>
</comment>
<dbReference type="EC" id="2.7.7.4" evidence="14"/>
<keyword evidence="15" id="KW-1185">Reference proteome</keyword>
<dbReference type="SUPFAM" id="SSF52540">
    <property type="entry name" value="P-loop containing nucleoside triphosphate hydrolases"/>
    <property type="match status" value="2"/>
</dbReference>
<name>A0ABU7Z282_9GAMM</name>
<dbReference type="InterPro" id="IPR050100">
    <property type="entry name" value="TRAFAC_GTPase_members"/>
</dbReference>
<keyword evidence="11" id="KW-0511">Multifunctional enzyme</keyword>
<dbReference type="InterPro" id="IPR054696">
    <property type="entry name" value="GTP-eEF1A_C"/>
</dbReference>
<dbReference type="InterPro" id="IPR011779">
    <property type="entry name" value="SO4_adenylTrfase_lsu"/>
</dbReference>
<sequence length="576" mass="63131">MSKNARAAVAAYLQQHETKGLLRFITCGSVDDGKSTLIGRLLHDTKLLLDDQIAALEADSRRHGTQGEEIDFALLVDGLSAEREQGITIDVAYRFFGTQRRKFIVADCPGHEQYTRNMATGASTAELAIVLVDARKGLLTQTRRHSYIVSLLGIRHVVLAVNKMDLVDYDQQTFDAIEADYRQLAAQLGIDHVTAIPLSALKGDNMLAHSDNTPWYQGPALLEHLEQVEVAAAVDTRGFRLPVQWVCRPNPNFRGFAGTVLAGPVALGEEIVVLPSGQRSKVKAIVTADGDLDRAPPGRAVTLTLTDEIDASRGDVIAAASDLPEVADQFAAHLLWLGEQPLLPGRPYWLKVGSRTVGAQITDIRHKVDVNTQDELAARQLDLNEVGVCNLMLDQPIAFEPYADADGGKSRDLGAFILIDRRSNATVAAGTLDFALRRAGNIHWQHIDVDKAARAAIKHQQPRCLWFTGLSGSGKSTIANLVEKRLLALGHHTYILDGDNVRHGLNKDLGFTDADRVENIRRVAEVAKLMVDAGLIVLVSFISPFRAERQMAREMFADGEFAEVYVDTPLEIAEQR</sequence>
<keyword evidence="6 14" id="KW-0808">Transferase</keyword>
<dbReference type="NCBIfam" id="NF004035">
    <property type="entry name" value="PRK05506.1"/>
    <property type="match status" value="1"/>
</dbReference>
<evidence type="ECO:0000256" key="6">
    <source>
        <dbReference type="ARBA" id="ARBA00022679"/>
    </source>
</evidence>
<dbReference type="InterPro" id="IPR044139">
    <property type="entry name" value="CysN_NoDQ_III"/>
</dbReference>
<evidence type="ECO:0000256" key="2">
    <source>
        <dbReference type="ARBA" id="ARBA00002357"/>
    </source>
</evidence>
<protein>
    <submittedName>
        <fullName evidence="14">Sulfate adenylyltransferase subunit CysN</fullName>
        <ecNumber evidence="14">2.7.7.4</ecNumber>
    </submittedName>
</protein>
<dbReference type="InterPro" id="IPR002891">
    <property type="entry name" value="APS"/>
</dbReference>
<gene>
    <name evidence="14" type="primary">cysN</name>
    <name evidence="14" type="ORF">SNE34_14720</name>
</gene>
<dbReference type="InterPro" id="IPR041757">
    <property type="entry name" value="CysN_GTP-bd"/>
</dbReference>
<evidence type="ECO:0000256" key="1">
    <source>
        <dbReference type="ARBA" id="ARBA00001823"/>
    </source>
</evidence>
<dbReference type="NCBIfam" id="TIGR00455">
    <property type="entry name" value="apsK"/>
    <property type="match status" value="1"/>
</dbReference>
<dbReference type="Pfam" id="PF00009">
    <property type="entry name" value="GTP_EFTU"/>
    <property type="match status" value="1"/>
</dbReference>
<dbReference type="InterPro" id="IPR027417">
    <property type="entry name" value="P-loop_NTPase"/>
</dbReference>
<evidence type="ECO:0000256" key="12">
    <source>
        <dbReference type="ARBA" id="ARBA00049370"/>
    </source>
</evidence>
<dbReference type="InterPro" id="IPR031157">
    <property type="entry name" value="G_TR_CS"/>
</dbReference>
<evidence type="ECO:0000256" key="11">
    <source>
        <dbReference type="ARBA" id="ARBA00023268"/>
    </source>
</evidence>
<dbReference type="PANTHER" id="PTHR23115">
    <property type="entry name" value="TRANSLATION FACTOR"/>
    <property type="match status" value="1"/>
</dbReference>
<evidence type="ECO:0000313" key="15">
    <source>
        <dbReference type="Proteomes" id="UP001355056"/>
    </source>
</evidence>
<dbReference type="InterPro" id="IPR009001">
    <property type="entry name" value="Transl_elong_EF1A/Init_IF2_C"/>
</dbReference>
<comment type="similarity">
    <text evidence="4">In the C-terminal section; belongs to the APS kinase family.</text>
</comment>
<dbReference type="CDD" id="cd04166">
    <property type="entry name" value="CysN_ATPS"/>
    <property type="match status" value="1"/>
</dbReference>
<dbReference type="NCBIfam" id="NF003478">
    <property type="entry name" value="PRK05124.1"/>
    <property type="match status" value="1"/>
</dbReference>
<dbReference type="PROSITE" id="PS00301">
    <property type="entry name" value="G_TR_1"/>
    <property type="match status" value="1"/>
</dbReference>
<dbReference type="EMBL" id="JAXGFP010000018">
    <property type="protein sequence ID" value="MEG3185251.1"/>
    <property type="molecule type" value="Genomic_DNA"/>
</dbReference>
<dbReference type="PRINTS" id="PR00315">
    <property type="entry name" value="ELONGATNFCT"/>
</dbReference>